<dbReference type="PANTHER" id="PTHR12128:SF66">
    <property type="entry name" value="4-HYDROXY-2-OXOGLUTARATE ALDOLASE, MITOCHONDRIAL"/>
    <property type="match status" value="1"/>
</dbReference>
<comment type="subunit">
    <text evidence="12">Homotetramer; dimer of dimers.</text>
</comment>
<sequence length="329" mass="33429">MNWIYRDGVGQAGRMKPEANLTGLFVPLVTPFTADLHLAEDALAALADEALSAGAQGLVALGTTAEAATLTTEERQTVVRICSAACRAHGAPLIVGVGTNDTAAALTTLRELARSGDVTAALVPAPPYTRPGEAGTLAHFTALAEHGGLPLVVYDIPYRTAQPLGTRALNTLGQLPEVIGVKYATGAIDAATMELLGSSAPGFAVLGGDDAVISPLLAAGAHGAVLASANVRTADFAELISLWHSDAAGPARRLGAELARLSAALFAEPNPTVIKGVLHAQGRIPSPAVRLPLLPASADSVRRAADLATGSAVPPPAAQRSAVRRLVGQ</sequence>
<gene>
    <name evidence="12" type="primary">dapA</name>
    <name evidence="17" type="ORF">BN159_0807</name>
</gene>
<comment type="pathway">
    <text evidence="2 12">Amino-acid biosynthesis; L-lysine biosynthesis via DAP pathway; (S)-tetrahydrodipicolinate from L-aspartate: step 3/4.</text>
</comment>
<keyword evidence="6 12" id="KW-0028">Amino-acid biosynthesis</keyword>
<keyword evidence="18" id="KW-1185">Reference proteome</keyword>
<dbReference type="eggNOG" id="COG0329">
    <property type="taxonomic scope" value="Bacteria"/>
</dbReference>
<dbReference type="InterPro" id="IPR002220">
    <property type="entry name" value="DapA-like"/>
</dbReference>
<evidence type="ECO:0000256" key="3">
    <source>
        <dbReference type="ARBA" id="ARBA00007592"/>
    </source>
</evidence>
<feature type="binding site" evidence="12 15">
    <location>
        <position position="225"/>
    </location>
    <ligand>
        <name>pyruvate</name>
        <dbReference type="ChEBI" id="CHEBI:15361"/>
    </ligand>
</feature>
<evidence type="ECO:0000256" key="5">
    <source>
        <dbReference type="ARBA" id="ARBA00022490"/>
    </source>
</evidence>
<organism evidence="17 18">
    <name type="scientific">Streptomyces davaonensis (strain DSM 101723 / JCM 4913 / KCC S-0913 / 768)</name>
    <dbReference type="NCBI Taxonomy" id="1214101"/>
    <lineage>
        <taxon>Bacteria</taxon>
        <taxon>Bacillati</taxon>
        <taxon>Actinomycetota</taxon>
        <taxon>Actinomycetes</taxon>
        <taxon>Kitasatosporales</taxon>
        <taxon>Streptomycetaceae</taxon>
        <taxon>Streptomyces</taxon>
    </lineage>
</organism>
<dbReference type="GO" id="GO:0008840">
    <property type="term" value="F:4-hydroxy-tetrahydrodipicolinate synthase activity"/>
    <property type="evidence" value="ECO:0007669"/>
    <property type="project" value="UniProtKB-UniRule"/>
</dbReference>
<dbReference type="PROSITE" id="PS00666">
    <property type="entry name" value="DHDPS_2"/>
    <property type="match status" value="1"/>
</dbReference>
<dbReference type="PRINTS" id="PR00146">
    <property type="entry name" value="DHPICSNTHASE"/>
</dbReference>
<evidence type="ECO:0000256" key="9">
    <source>
        <dbReference type="ARBA" id="ARBA00023239"/>
    </source>
</evidence>
<dbReference type="Proteomes" id="UP000008043">
    <property type="component" value="Chromosome"/>
</dbReference>
<dbReference type="UniPathway" id="UPA00034">
    <property type="reaction ID" value="UER00017"/>
</dbReference>
<dbReference type="GO" id="GO:0019877">
    <property type="term" value="P:diaminopimelate biosynthetic process"/>
    <property type="evidence" value="ECO:0007669"/>
    <property type="project" value="UniProtKB-UniRule"/>
</dbReference>
<name>K4QST0_STRDJ</name>
<keyword evidence="7 12" id="KW-0220">Diaminopimelate biosynthesis</keyword>
<evidence type="ECO:0000256" key="13">
    <source>
        <dbReference type="PIRNR" id="PIRNR001365"/>
    </source>
</evidence>
<evidence type="ECO:0000256" key="10">
    <source>
        <dbReference type="ARBA" id="ARBA00023270"/>
    </source>
</evidence>
<evidence type="ECO:0000256" key="7">
    <source>
        <dbReference type="ARBA" id="ARBA00022915"/>
    </source>
</evidence>
<reference evidence="17 18" key="1">
    <citation type="journal article" date="2012" name="J. Bacteriol.">
        <title>Genome sequence of the bacterium Streptomyces davawensis JCM 4913 and heterologous production of the unique antibiotic roseoflavin.</title>
        <authorList>
            <person name="Jankowitsch F."/>
            <person name="Schwarz J."/>
            <person name="Ruckert C."/>
            <person name="Gust B."/>
            <person name="Szczepanowski R."/>
            <person name="Blom J."/>
            <person name="Pelzer S."/>
            <person name="Kalinowski J."/>
            <person name="Mack M."/>
        </authorList>
    </citation>
    <scope>NUCLEOTIDE SEQUENCE [LARGE SCALE GENOMIC DNA]</scope>
    <source>
        <strain evidence="18">DSM 101723 / JCM 4913 / KCC S-0913 / 768</strain>
    </source>
</reference>
<evidence type="ECO:0000313" key="18">
    <source>
        <dbReference type="Proteomes" id="UP000008043"/>
    </source>
</evidence>
<dbReference type="PATRIC" id="fig|1214101.3.peg.818"/>
<feature type="active site" description="Proton donor/acceptor" evidence="12 14">
    <location>
        <position position="154"/>
    </location>
</feature>
<feature type="site" description="Part of a proton relay during catalysis" evidence="12">
    <location>
        <position position="63"/>
    </location>
</feature>
<dbReference type="InterPro" id="IPR005263">
    <property type="entry name" value="DapA"/>
</dbReference>
<feature type="active site" description="Schiff-base intermediate with substrate" evidence="12 14">
    <location>
        <position position="182"/>
    </location>
</feature>
<evidence type="ECO:0000313" key="17">
    <source>
        <dbReference type="EMBL" id="CCK25186.1"/>
    </source>
</evidence>
<evidence type="ECO:0000256" key="12">
    <source>
        <dbReference type="HAMAP-Rule" id="MF_00418"/>
    </source>
</evidence>
<dbReference type="KEGG" id="sdv:BN159_0807"/>
<evidence type="ECO:0000256" key="4">
    <source>
        <dbReference type="ARBA" id="ARBA00012086"/>
    </source>
</evidence>
<evidence type="ECO:0000256" key="6">
    <source>
        <dbReference type="ARBA" id="ARBA00022605"/>
    </source>
</evidence>
<keyword evidence="9 12" id="KW-0456">Lyase</keyword>
<evidence type="ECO:0000256" key="14">
    <source>
        <dbReference type="PIRSR" id="PIRSR001365-1"/>
    </source>
</evidence>
<evidence type="ECO:0000256" key="2">
    <source>
        <dbReference type="ARBA" id="ARBA00005120"/>
    </source>
</evidence>
<comment type="caution">
    <text evidence="12">Was originally thought to be a dihydrodipicolinate synthase (DHDPS), catalyzing the condensation of (S)-aspartate-beta-semialdehyde [(S)-ASA] and pyruvate to dihydrodipicolinate (DHDP). However, it was shown in E.coli that the product of the enzymatic reaction is not dihydrodipicolinate but in fact (4S)-4-hydroxy-2,3,4,5-tetrahydro-(2S)-dipicolinic acid (HTPA), and that the consecutive dehydration reaction leading to DHDP is not spontaneous but catalyzed by DapB.</text>
</comment>
<dbReference type="InterPro" id="IPR013785">
    <property type="entry name" value="Aldolase_TIM"/>
</dbReference>
<keyword evidence="8 12" id="KW-0457">Lysine biosynthesis</keyword>
<feature type="region of interest" description="Disordered" evidence="16">
    <location>
        <begin position="308"/>
        <end position="329"/>
    </location>
</feature>
<dbReference type="STRING" id="1214101.BN159_0807"/>
<dbReference type="EMBL" id="HE971709">
    <property type="protein sequence ID" value="CCK25186.1"/>
    <property type="molecule type" value="Genomic_DNA"/>
</dbReference>
<evidence type="ECO:0000256" key="16">
    <source>
        <dbReference type="SAM" id="MobiDB-lite"/>
    </source>
</evidence>
<feature type="binding site" evidence="12 15">
    <location>
        <position position="64"/>
    </location>
    <ligand>
        <name>pyruvate</name>
        <dbReference type="ChEBI" id="CHEBI:15361"/>
    </ligand>
</feature>
<dbReference type="Gene3D" id="3.20.20.70">
    <property type="entry name" value="Aldolase class I"/>
    <property type="match status" value="1"/>
</dbReference>
<comment type="similarity">
    <text evidence="3 12 13">Belongs to the DapA family.</text>
</comment>
<protein>
    <recommendedName>
        <fullName evidence="4 12">4-hydroxy-tetrahydrodipicolinate synthase</fullName>
        <shortName evidence="12">HTPA synthase</shortName>
        <ecNumber evidence="4 12">4.3.3.7</ecNumber>
    </recommendedName>
</protein>
<dbReference type="Pfam" id="PF00701">
    <property type="entry name" value="DHDPS"/>
    <property type="match status" value="1"/>
</dbReference>
<dbReference type="EC" id="4.3.3.7" evidence="4 12"/>
<accession>K4QST0</accession>
<dbReference type="AlphaFoldDB" id="K4QST0"/>
<dbReference type="SUPFAM" id="SSF51569">
    <property type="entry name" value="Aldolase"/>
    <property type="match status" value="1"/>
</dbReference>
<dbReference type="HAMAP" id="MF_00418">
    <property type="entry name" value="DapA"/>
    <property type="match status" value="1"/>
</dbReference>
<feature type="site" description="Part of a proton relay during catalysis" evidence="12">
    <location>
        <position position="128"/>
    </location>
</feature>
<evidence type="ECO:0000256" key="15">
    <source>
        <dbReference type="PIRSR" id="PIRSR001365-2"/>
    </source>
</evidence>
<evidence type="ECO:0000256" key="8">
    <source>
        <dbReference type="ARBA" id="ARBA00023154"/>
    </source>
</evidence>
<comment type="catalytic activity">
    <reaction evidence="11 12">
        <text>L-aspartate 4-semialdehyde + pyruvate = (2S,4S)-4-hydroxy-2,3,4,5-tetrahydrodipicolinate + H2O + H(+)</text>
        <dbReference type="Rhea" id="RHEA:34171"/>
        <dbReference type="ChEBI" id="CHEBI:15361"/>
        <dbReference type="ChEBI" id="CHEBI:15377"/>
        <dbReference type="ChEBI" id="CHEBI:15378"/>
        <dbReference type="ChEBI" id="CHEBI:67139"/>
        <dbReference type="ChEBI" id="CHEBI:537519"/>
        <dbReference type="EC" id="4.3.3.7"/>
    </reaction>
</comment>
<dbReference type="GO" id="GO:0005737">
    <property type="term" value="C:cytoplasm"/>
    <property type="evidence" value="ECO:0007669"/>
    <property type="project" value="UniProtKB-SubCell"/>
</dbReference>
<dbReference type="PIRSF" id="PIRSF001365">
    <property type="entry name" value="DHDPS"/>
    <property type="match status" value="1"/>
</dbReference>
<proteinExistence type="inferred from homology"/>
<keyword evidence="10 12" id="KW-0704">Schiff base</keyword>
<dbReference type="GO" id="GO:0009089">
    <property type="term" value="P:lysine biosynthetic process via diaminopimelate"/>
    <property type="evidence" value="ECO:0007669"/>
    <property type="project" value="UniProtKB-UniRule"/>
</dbReference>
<evidence type="ECO:0000256" key="1">
    <source>
        <dbReference type="ARBA" id="ARBA00003294"/>
    </source>
</evidence>
<dbReference type="PANTHER" id="PTHR12128">
    <property type="entry name" value="DIHYDRODIPICOLINATE SYNTHASE"/>
    <property type="match status" value="1"/>
</dbReference>
<keyword evidence="5 12" id="KW-0963">Cytoplasm</keyword>
<dbReference type="InterPro" id="IPR020625">
    <property type="entry name" value="Schiff_base-form_aldolases_AS"/>
</dbReference>
<comment type="function">
    <text evidence="1 12">Catalyzes the condensation of (S)-aspartate-beta-semialdehyde [(S)-ASA] and pyruvate to 4-hydroxy-tetrahydrodipicolinate (HTPA).</text>
</comment>
<dbReference type="SMART" id="SM01130">
    <property type="entry name" value="DHDPS"/>
    <property type="match status" value="1"/>
</dbReference>
<evidence type="ECO:0000256" key="11">
    <source>
        <dbReference type="ARBA" id="ARBA00047836"/>
    </source>
</evidence>
<comment type="subcellular location">
    <subcellularLocation>
        <location evidence="12">Cytoplasm</location>
    </subcellularLocation>
</comment>
<dbReference type="HOGENOM" id="CLU_049343_7_1_11"/>